<keyword evidence="1" id="KW-0472">Membrane</keyword>
<evidence type="ECO:0008006" key="5">
    <source>
        <dbReference type="Google" id="ProtNLM"/>
    </source>
</evidence>
<dbReference type="AlphaFoldDB" id="A0A238HFL9"/>
<evidence type="ECO:0000313" key="2">
    <source>
        <dbReference type="EMBL" id="SMQ11976.1"/>
    </source>
</evidence>
<reference evidence="3 4" key="2">
    <citation type="submission" date="2017-06" db="EMBL/GenBank/DDBJ databases">
        <authorList>
            <person name="Kim H.J."/>
            <person name="Triplett B.A."/>
        </authorList>
    </citation>
    <scope>NUCLEOTIDE SEQUENCE [LARGE SCALE GENOMIC DNA]</scope>
    <source>
        <strain evidence="3">Kingella_eburonensis</strain>
    </source>
</reference>
<reference evidence="2" key="1">
    <citation type="submission" date="2017-05" db="EMBL/GenBank/DDBJ databases">
        <authorList>
            <person name="Song R."/>
            <person name="Chenine A.L."/>
            <person name="Ruprecht R.M."/>
        </authorList>
    </citation>
    <scope>NUCLEOTIDE SEQUENCE</scope>
    <source>
        <strain evidence="2">Kingella_eburonensis</strain>
    </source>
</reference>
<dbReference type="OrthoDB" id="8612279at2"/>
<dbReference type="Proteomes" id="UP000215450">
    <property type="component" value="Unassembled WGS sequence"/>
</dbReference>
<dbReference type="STRING" id="1522312.GCA_900177895_01640"/>
<name>A0A238HFL9_9NEIS</name>
<evidence type="ECO:0000313" key="4">
    <source>
        <dbReference type="Proteomes" id="UP000215450"/>
    </source>
</evidence>
<dbReference type="GeneID" id="83625736"/>
<dbReference type="EMBL" id="FXUV01000012">
    <property type="protein sequence ID" value="SMQ11976.1"/>
    <property type="molecule type" value="Genomic_DNA"/>
</dbReference>
<accession>A0A238HFL9</accession>
<gene>
    <name evidence="3" type="ORF">KEBURONENSIS_00804</name>
    <name evidence="2" type="ORF">KEBURONENSIS_00983</name>
</gene>
<keyword evidence="1" id="KW-0812">Transmembrane</keyword>
<dbReference type="EMBL" id="FXUV02000012">
    <property type="protein sequence ID" value="SNB61003.1"/>
    <property type="molecule type" value="Genomic_DNA"/>
</dbReference>
<keyword evidence="4" id="KW-1185">Reference proteome</keyword>
<organism evidence="2">
    <name type="scientific">Kingella negevensis</name>
    <dbReference type="NCBI Taxonomy" id="1522312"/>
    <lineage>
        <taxon>Bacteria</taxon>
        <taxon>Pseudomonadati</taxon>
        <taxon>Pseudomonadota</taxon>
        <taxon>Betaproteobacteria</taxon>
        <taxon>Neisseriales</taxon>
        <taxon>Neisseriaceae</taxon>
        <taxon>Kingella</taxon>
    </lineage>
</organism>
<evidence type="ECO:0000256" key="1">
    <source>
        <dbReference type="SAM" id="Phobius"/>
    </source>
</evidence>
<feature type="transmembrane region" description="Helical" evidence="1">
    <location>
        <begin position="67"/>
        <end position="86"/>
    </location>
</feature>
<dbReference type="RefSeq" id="WP_032137030.1">
    <property type="nucleotide sequence ID" value="NZ_CCNJ01000042.1"/>
</dbReference>
<keyword evidence="1" id="KW-1133">Transmembrane helix</keyword>
<protein>
    <recommendedName>
        <fullName evidence="5">Prokaryotic cytochrome C oxidase subunit IV</fullName>
    </recommendedName>
</protein>
<feature type="transmembrane region" description="Helical" evidence="1">
    <location>
        <begin position="34"/>
        <end position="55"/>
    </location>
</feature>
<sequence>MLKRWLIVCLTPLLLVIWFAINPAQTPTDYLINGIVMACAAAFLFKYVLFAAIWSHLKRDLRNKQHALWQFVPLGVFIGYIVWYFMR</sequence>
<proteinExistence type="predicted"/>
<evidence type="ECO:0000313" key="3">
    <source>
        <dbReference type="EMBL" id="SNB61003.1"/>
    </source>
</evidence>